<dbReference type="EMBL" id="JAFJYC010000001">
    <property type="protein sequence ID" value="MBT9431903.1"/>
    <property type="molecule type" value="Genomic_DNA"/>
</dbReference>
<comment type="caution">
    <text evidence="3">The sequence shown here is derived from an EMBL/GenBank/DDBJ whole genome shotgun (WGS) entry which is preliminary data.</text>
</comment>
<dbReference type="SFLD" id="SFLDG01129">
    <property type="entry name" value="C1.5:_HAD__Beta-PGM__Phosphata"/>
    <property type="match status" value="1"/>
</dbReference>
<dbReference type="PANTHER" id="PTHR43316:SF3">
    <property type="entry name" value="HALOACID DEHALOGENASE, TYPE II (AFU_ORTHOLOGUE AFUA_2G07750)-RELATED"/>
    <property type="match status" value="1"/>
</dbReference>
<dbReference type="NCBIfam" id="TIGR01549">
    <property type="entry name" value="HAD-SF-IA-v1"/>
    <property type="match status" value="1"/>
</dbReference>
<dbReference type="Proteomes" id="UP000811282">
    <property type="component" value="Unassembled WGS sequence"/>
</dbReference>
<dbReference type="GO" id="GO:0016787">
    <property type="term" value="F:hydrolase activity"/>
    <property type="evidence" value="ECO:0007669"/>
    <property type="project" value="UniProtKB-KW"/>
</dbReference>
<evidence type="ECO:0000256" key="2">
    <source>
        <dbReference type="ARBA" id="ARBA00022801"/>
    </source>
</evidence>
<protein>
    <submittedName>
        <fullName evidence="3">HAD family hydrolase</fullName>
    </submittedName>
</protein>
<dbReference type="Pfam" id="PF00702">
    <property type="entry name" value="Hydrolase"/>
    <property type="match status" value="1"/>
</dbReference>
<dbReference type="InterPro" id="IPR023214">
    <property type="entry name" value="HAD_sf"/>
</dbReference>
<dbReference type="GO" id="GO:0005840">
    <property type="term" value="C:ribosome"/>
    <property type="evidence" value="ECO:0007669"/>
    <property type="project" value="UniProtKB-KW"/>
</dbReference>
<evidence type="ECO:0000313" key="3">
    <source>
        <dbReference type="EMBL" id="MBT9431903.1"/>
    </source>
</evidence>
<gene>
    <name evidence="3" type="ORF">JZM24_06675</name>
</gene>
<evidence type="ECO:0000313" key="4">
    <source>
        <dbReference type="Proteomes" id="UP000811282"/>
    </source>
</evidence>
<dbReference type="SUPFAM" id="SSF56784">
    <property type="entry name" value="HAD-like"/>
    <property type="match status" value="1"/>
</dbReference>
<keyword evidence="4" id="KW-1185">Reference proteome</keyword>
<dbReference type="InterPro" id="IPR051540">
    <property type="entry name" value="S-2-haloacid_dehalogenase"/>
</dbReference>
<dbReference type="PANTHER" id="PTHR43316">
    <property type="entry name" value="HYDROLASE, HALOACID DELAHOGENASE-RELATED"/>
    <property type="match status" value="1"/>
</dbReference>
<keyword evidence="2 3" id="KW-0378">Hydrolase</keyword>
<keyword evidence="3" id="KW-0687">Ribonucleoprotein</keyword>
<reference evidence="3 4" key="1">
    <citation type="journal article" date="2021" name="Genome Biol. Evol.">
        <title>The evolution of interdependence in a four-way mealybug symbiosis.</title>
        <authorList>
            <person name="Garber A.I."/>
            <person name="Kupper M."/>
            <person name="Laetsch D.R."/>
            <person name="Weldon S.R."/>
            <person name="Ladinsky M.S."/>
            <person name="Bjorkman P.J."/>
            <person name="McCutcheon J.P."/>
        </authorList>
    </citation>
    <scope>NUCLEOTIDE SEQUENCE [LARGE SCALE GENOMIC DNA]</scope>
    <source>
        <strain evidence="3">SOD</strain>
    </source>
</reference>
<dbReference type="InterPro" id="IPR006439">
    <property type="entry name" value="HAD-SF_hydro_IA"/>
</dbReference>
<dbReference type="InterPro" id="IPR036412">
    <property type="entry name" value="HAD-like_sf"/>
</dbReference>
<sequence length="214" mass="23749">MAIKAVFFDVGETLVDEIREWALWADYLGLSRLTFFAALGTVIARGEHHRQVFRLVRPDCDFQQLQQQRKQAGDTYRLTAADLYPDAIPCLARLRQAGIRVGVAGNQPQAVEQALRRAGVPADIIGSSASWGVEKPDPRFFQQILAAAPDLLPAEIAYVGDRLDNDVRPAQLAGMRAVFLRRGPWALLHSGESVTPDITLDGLDALPDILRRYF</sequence>
<accession>A0ABS5YA58</accession>
<keyword evidence="1" id="KW-0479">Metal-binding</keyword>
<name>A0ABS5YA58_9GAMM</name>
<dbReference type="RefSeq" id="WP_215669109.1">
    <property type="nucleotide sequence ID" value="NZ_JAFJYC010000001.1"/>
</dbReference>
<evidence type="ECO:0000256" key="1">
    <source>
        <dbReference type="ARBA" id="ARBA00022723"/>
    </source>
</evidence>
<keyword evidence="3" id="KW-0689">Ribosomal protein</keyword>
<dbReference type="Gene3D" id="3.40.50.1000">
    <property type="entry name" value="HAD superfamily/HAD-like"/>
    <property type="match status" value="1"/>
</dbReference>
<dbReference type="SFLD" id="SFLDS00003">
    <property type="entry name" value="Haloacid_Dehalogenase"/>
    <property type="match status" value="1"/>
</dbReference>
<proteinExistence type="predicted"/>
<organism evidence="3 4">
    <name type="scientific">Candidatus Sodalis endolongispinus</name>
    <dbReference type="NCBI Taxonomy" id="2812662"/>
    <lineage>
        <taxon>Bacteria</taxon>
        <taxon>Pseudomonadati</taxon>
        <taxon>Pseudomonadota</taxon>
        <taxon>Gammaproteobacteria</taxon>
        <taxon>Enterobacterales</taxon>
        <taxon>Bruguierivoracaceae</taxon>
        <taxon>Sodalis</taxon>
    </lineage>
</organism>